<dbReference type="SUPFAM" id="SSF53850">
    <property type="entry name" value="Periplasmic binding protein-like II"/>
    <property type="match status" value="1"/>
</dbReference>
<protein>
    <submittedName>
        <fullName evidence="6">LysR family transcriptional regulator</fullName>
    </submittedName>
</protein>
<dbReference type="Pfam" id="PF00126">
    <property type="entry name" value="HTH_1"/>
    <property type="match status" value="1"/>
</dbReference>
<reference evidence="6" key="2">
    <citation type="submission" date="2020-09" db="EMBL/GenBank/DDBJ databases">
        <authorList>
            <person name="Sun Q."/>
            <person name="Zhou Y."/>
        </authorList>
    </citation>
    <scope>NUCLEOTIDE SEQUENCE</scope>
    <source>
        <strain evidence="6">CGMCC 1.10998</strain>
    </source>
</reference>
<dbReference type="InterPro" id="IPR005119">
    <property type="entry name" value="LysR_subst-bd"/>
</dbReference>
<dbReference type="PROSITE" id="PS50931">
    <property type="entry name" value="HTH_LYSR"/>
    <property type="match status" value="1"/>
</dbReference>
<dbReference type="RefSeq" id="WP_188568600.1">
    <property type="nucleotide sequence ID" value="NZ_BMED01000006.1"/>
</dbReference>
<reference evidence="6" key="1">
    <citation type="journal article" date="2014" name="Int. J. Syst. Evol. Microbiol.">
        <title>Complete genome sequence of Corynebacterium casei LMG S-19264T (=DSM 44701T), isolated from a smear-ripened cheese.</title>
        <authorList>
            <consortium name="US DOE Joint Genome Institute (JGI-PGF)"/>
            <person name="Walter F."/>
            <person name="Albersmeier A."/>
            <person name="Kalinowski J."/>
            <person name="Ruckert C."/>
        </authorList>
    </citation>
    <scope>NUCLEOTIDE SEQUENCE</scope>
    <source>
        <strain evidence="6">CGMCC 1.10998</strain>
    </source>
</reference>
<evidence type="ECO:0000313" key="7">
    <source>
        <dbReference type="Proteomes" id="UP000637423"/>
    </source>
</evidence>
<keyword evidence="2" id="KW-0805">Transcription regulation</keyword>
<evidence type="ECO:0000256" key="3">
    <source>
        <dbReference type="ARBA" id="ARBA00023125"/>
    </source>
</evidence>
<feature type="domain" description="HTH lysR-type" evidence="5">
    <location>
        <begin position="9"/>
        <end position="66"/>
    </location>
</feature>
<accession>A0A916UYM7</accession>
<evidence type="ECO:0000313" key="6">
    <source>
        <dbReference type="EMBL" id="GGC94340.1"/>
    </source>
</evidence>
<dbReference type="Gene3D" id="3.40.190.10">
    <property type="entry name" value="Periplasmic binding protein-like II"/>
    <property type="match status" value="2"/>
</dbReference>
<keyword evidence="4" id="KW-0804">Transcription</keyword>
<dbReference type="Proteomes" id="UP000637423">
    <property type="component" value="Unassembled WGS sequence"/>
</dbReference>
<dbReference type="InterPro" id="IPR036390">
    <property type="entry name" value="WH_DNA-bd_sf"/>
</dbReference>
<dbReference type="SUPFAM" id="SSF46785">
    <property type="entry name" value="Winged helix' DNA-binding domain"/>
    <property type="match status" value="1"/>
</dbReference>
<comment type="similarity">
    <text evidence="1">Belongs to the LysR transcriptional regulatory family.</text>
</comment>
<proteinExistence type="inferred from homology"/>
<evidence type="ECO:0000259" key="5">
    <source>
        <dbReference type="PROSITE" id="PS50931"/>
    </source>
</evidence>
<dbReference type="InterPro" id="IPR050389">
    <property type="entry name" value="LysR-type_TF"/>
</dbReference>
<evidence type="ECO:0000256" key="1">
    <source>
        <dbReference type="ARBA" id="ARBA00009437"/>
    </source>
</evidence>
<dbReference type="InterPro" id="IPR000847">
    <property type="entry name" value="LysR_HTH_N"/>
</dbReference>
<keyword evidence="7" id="KW-1185">Reference proteome</keyword>
<dbReference type="AlphaFoldDB" id="A0A916UYM7"/>
<dbReference type="PANTHER" id="PTHR30118">
    <property type="entry name" value="HTH-TYPE TRANSCRIPTIONAL REGULATOR LEUO-RELATED"/>
    <property type="match status" value="1"/>
</dbReference>
<evidence type="ECO:0000256" key="4">
    <source>
        <dbReference type="ARBA" id="ARBA00023163"/>
    </source>
</evidence>
<dbReference type="InterPro" id="IPR036388">
    <property type="entry name" value="WH-like_DNA-bd_sf"/>
</dbReference>
<comment type="caution">
    <text evidence="6">The sequence shown here is derived from an EMBL/GenBank/DDBJ whole genome shotgun (WGS) entry which is preliminary data.</text>
</comment>
<gene>
    <name evidence="6" type="ORF">GCM10011396_47140</name>
</gene>
<dbReference type="EMBL" id="BMED01000006">
    <property type="protein sequence ID" value="GGC94340.1"/>
    <property type="molecule type" value="Genomic_DNA"/>
</dbReference>
<name>A0A916UYM7_9BURK</name>
<organism evidence="6 7">
    <name type="scientific">Undibacterium terreum</name>
    <dbReference type="NCBI Taxonomy" id="1224302"/>
    <lineage>
        <taxon>Bacteria</taxon>
        <taxon>Pseudomonadati</taxon>
        <taxon>Pseudomonadota</taxon>
        <taxon>Betaproteobacteria</taxon>
        <taxon>Burkholderiales</taxon>
        <taxon>Oxalobacteraceae</taxon>
        <taxon>Undibacterium</taxon>
    </lineage>
</organism>
<dbReference type="PANTHER" id="PTHR30118:SF15">
    <property type="entry name" value="TRANSCRIPTIONAL REGULATORY PROTEIN"/>
    <property type="match status" value="1"/>
</dbReference>
<dbReference type="Pfam" id="PF03466">
    <property type="entry name" value="LysR_substrate"/>
    <property type="match status" value="1"/>
</dbReference>
<keyword evidence="3" id="KW-0238">DNA-binding</keyword>
<dbReference type="Gene3D" id="1.10.10.10">
    <property type="entry name" value="Winged helix-like DNA-binding domain superfamily/Winged helix DNA-binding domain"/>
    <property type="match status" value="1"/>
</dbReference>
<sequence length="328" mass="36812">MSNRPHDHLDTNLLRVLHTLLVERSVTRTAMKLGQSQPAISNMLKRLREITGDAILVRGKTGMTATERGEELLLLAKQGLSVMESISSPAPAFLPAQTQRTFHLGAPDYLSVLLIPLIMEKVREQAPHAGLVVHSLNAGFDYSSALESGELDVVIGNWPDLPQHLHLAQLFEDELVCMINKEHPVVKKGLSLKYYLEMAHLAPTPYMMGHRSIIDSALAEQGLKRQIKMTIPYFGMVPYVLSKTDLIFTTSRSFAMHFAGQWPIAVLPMPVAMPKMRFFMLWHERSHAAAEVQWLRKIVSDSSREIMGKSAEELTGGMLNELKAAWWK</sequence>
<evidence type="ECO:0000256" key="2">
    <source>
        <dbReference type="ARBA" id="ARBA00023015"/>
    </source>
</evidence>
<dbReference type="GO" id="GO:0003677">
    <property type="term" value="F:DNA binding"/>
    <property type="evidence" value="ECO:0007669"/>
    <property type="project" value="UniProtKB-KW"/>
</dbReference>
<dbReference type="GO" id="GO:0003700">
    <property type="term" value="F:DNA-binding transcription factor activity"/>
    <property type="evidence" value="ECO:0007669"/>
    <property type="project" value="InterPro"/>
</dbReference>